<reference evidence="3" key="1">
    <citation type="journal article" date="2012" name="Nat. Biotechnol.">
        <title>Draft genome sequence of pigeonpea (Cajanus cajan), an orphan legume crop of resource-poor farmers.</title>
        <authorList>
            <person name="Varshney R.K."/>
            <person name="Chen W."/>
            <person name="Li Y."/>
            <person name="Bharti A.K."/>
            <person name="Saxena R.K."/>
            <person name="Schlueter J.A."/>
            <person name="Donoghue M.T."/>
            <person name="Azam S."/>
            <person name="Fan G."/>
            <person name="Whaley A.M."/>
            <person name="Farmer A.D."/>
            <person name="Sheridan J."/>
            <person name="Iwata A."/>
            <person name="Tuteja R."/>
            <person name="Penmetsa R.V."/>
            <person name="Wu W."/>
            <person name="Upadhyaya H.D."/>
            <person name="Yang S.P."/>
            <person name="Shah T."/>
            <person name="Saxena K.B."/>
            <person name="Michael T."/>
            <person name="McCombie W.R."/>
            <person name="Yang B."/>
            <person name="Zhang G."/>
            <person name="Yang H."/>
            <person name="Wang J."/>
            <person name="Spillane C."/>
            <person name="Cook D.R."/>
            <person name="May G.D."/>
            <person name="Xu X."/>
            <person name="Jackson S.A."/>
        </authorList>
    </citation>
    <scope>NUCLEOTIDE SEQUENCE [LARGE SCALE GENOMIC DNA]</scope>
</reference>
<dbReference type="Proteomes" id="UP000075243">
    <property type="component" value="Unassembled WGS sequence"/>
</dbReference>
<feature type="compositionally biased region" description="Polar residues" evidence="1">
    <location>
        <begin position="201"/>
        <end position="211"/>
    </location>
</feature>
<dbReference type="OMA" id="FVWILEE"/>
<dbReference type="PANTHER" id="PTHR34482">
    <property type="entry name" value="DNA DAMAGE-INDUCIBLE PROTEIN 1-LIKE"/>
    <property type="match status" value="1"/>
</dbReference>
<accession>A0A151UED9</accession>
<organism evidence="3 4">
    <name type="scientific">Cajanus cajan</name>
    <name type="common">Pigeon pea</name>
    <name type="synonym">Cajanus indicus</name>
    <dbReference type="NCBI Taxonomy" id="3821"/>
    <lineage>
        <taxon>Eukaryota</taxon>
        <taxon>Viridiplantae</taxon>
        <taxon>Streptophyta</taxon>
        <taxon>Embryophyta</taxon>
        <taxon>Tracheophyta</taxon>
        <taxon>Spermatophyta</taxon>
        <taxon>Magnoliopsida</taxon>
        <taxon>eudicotyledons</taxon>
        <taxon>Gunneridae</taxon>
        <taxon>Pentapetalae</taxon>
        <taxon>rosids</taxon>
        <taxon>fabids</taxon>
        <taxon>Fabales</taxon>
        <taxon>Fabaceae</taxon>
        <taxon>Papilionoideae</taxon>
        <taxon>50 kb inversion clade</taxon>
        <taxon>NPAAA clade</taxon>
        <taxon>indigoferoid/millettioid clade</taxon>
        <taxon>Phaseoleae</taxon>
        <taxon>Cajanus</taxon>
    </lineage>
</organism>
<dbReference type="STRING" id="3821.A0A151UED9"/>
<dbReference type="AlphaFoldDB" id="A0A151UED9"/>
<gene>
    <name evidence="3" type="ORF">KK1_048588</name>
</gene>
<proteinExistence type="predicted"/>
<dbReference type="InterPro" id="IPR005162">
    <property type="entry name" value="Retrotrans_gag_dom"/>
</dbReference>
<protein>
    <recommendedName>
        <fullName evidence="2">Retrotransposon gag domain-containing protein</fullName>
    </recommendedName>
</protein>
<dbReference type="Pfam" id="PF03732">
    <property type="entry name" value="Retrotrans_gag"/>
    <property type="match status" value="1"/>
</dbReference>
<evidence type="ECO:0000256" key="1">
    <source>
        <dbReference type="SAM" id="MobiDB-lite"/>
    </source>
</evidence>
<evidence type="ECO:0000313" key="4">
    <source>
        <dbReference type="Proteomes" id="UP000075243"/>
    </source>
</evidence>
<dbReference type="PANTHER" id="PTHR34482:SF36">
    <property type="entry name" value="RETROTRANSPOSON GAG DOMAIN-CONTAINING PROTEIN"/>
    <property type="match status" value="1"/>
</dbReference>
<keyword evidence="4" id="KW-1185">Reference proteome</keyword>
<name>A0A151UED9_CAJCA</name>
<comment type="caution">
    <text evidence="3">The sequence shown here is derived from an EMBL/GenBank/DDBJ whole genome shotgun (WGS) entry which is preliminary data.</text>
</comment>
<evidence type="ECO:0000259" key="2">
    <source>
        <dbReference type="Pfam" id="PF03732"/>
    </source>
</evidence>
<dbReference type="Gramene" id="C.cajan_46887.t">
    <property type="protein sequence ID" value="C.cajan_46887.t.cds1"/>
    <property type="gene ID" value="C.cajan_46887"/>
</dbReference>
<feature type="region of interest" description="Disordered" evidence="1">
    <location>
        <begin position="189"/>
        <end position="211"/>
    </location>
</feature>
<evidence type="ECO:0000313" key="3">
    <source>
        <dbReference type="EMBL" id="KYP77696.1"/>
    </source>
</evidence>
<sequence length="211" mass="24055">MEVGRAADAARPVVSQDGRDLAEFRGYQPPQFKGDSDPDVADQWLSEMEKIFSVLGSSEERKLAYAVYMLGGEAEYWWRCTKQMLESRGVLVDWDCFRRVVLEKYFPDSVRYAKEAEFMRLHQGSSSVSEYSMRFEHLARFYSQAIYEAWRCRKVAEGLRHELKRVIVPMSIVEFPSLVEKAKTVERLEGGGSSGKATRVQEGSSGSRRGG</sequence>
<dbReference type="EMBL" id="AGCT01030434">
    <property type="protein sequence ID" value="KYP77696.1"/>
    <property type="molecule type" value="Genomic_DNA"/>
</dbReference>
<feature type="domain" description="Retrotransposon gag" evidence="2">
    <location>
        <begin position="65"/>
        <end position="160"/>
    </location>
</feature>